<dbReference type="InterPro" id="IPR043973">
    <property type="entry name" value="TSP1_CCN"/>
</dbReference>
<evidence type="ECO:0000313" key="4">
    <source>
        <dbReference type="Proteomes" id="UP001566132"/>
    </source>
</evidence>
<gene>
    <name evidence="3" type="ORF">ABEB36_001819</name>
</gene>
<dbReference type="PANTHER" id="PTHR11348">
    <property type="entry name" value="CONNECTIVE TISSUE GROWTH FACTOR-RELATED"/>
    <property type="match status" value="1"/>
</dbReference>
<proteinExistence type="predicted"/>
<protein>
    <recommendedName>
        <fullName evidence="2">VWFC domain-containing protein</fullName>
    </recommendedName>
</protein>
<sequence length="407" mass="46018">MSRESPKKVDLNPRMVCNQSIIFLGFYAVSIVSSSGDGGGEVSRKRDVSIQQNSVIFDANKKCTHCNCLSSLANDSCDGCTSCLRQLGEPCTEREPCALEKGLFCKLTNEDSEGICRDATELGMACTVYNKTYGHGETFNLDCRTQCVCQNGTYGCSSLCPQEHIFPMECQHPRLVDVTNQCCREWMCDSRTVEEPPLCRPSFSTWSNCSSACGLGLSSRKSNFNTKCLPTIETRICQSRRCQDKYYITGHDGQQHHLRKGHECKATHRLSEPVFLRFGPCRSRKRYRPKYCGICPITGLNCQPTLSTTVNVEFICEGPGLSETTADLLPEYLEPGADFWIDEFPPKFDSDDSRLVTVLVQWVLKCRCRTDSNISNNQVQHNHNHNNNIDRDFRQQQELILHRVHRT</sequence>
<dbReference type="EMBL" id="JBDJPC010000001">
    <property type="protein sequence ID" value="KAL1518150.1"/>
    <property type="molecule type" value="Genomic_DNA"/>
</dbReference>
<organism evidence="3 4">
    <name type="scientific">Hypothenemus hampei</name>
    <name type="common">Coffee berry borer</name>
    <dbReference type="NCBI Taxonomy" id="57062"/>
    <lineage>
        <taxon>Eukaryota</taxon>
        <taxon>Metazoa</taxon>
        <taxon>Ecdysozoa</taxon>
        <taxon>Arthropoda</taxon>
        <taxon>Hexapoda</taxon>
        <taxon>Insecta</taxon>
        <taxon>Pterygota</taxon>
        <taxon>Neoptera</taxon>
        <taxon>Endopterygota</taxon>
        <taxon>Coleoptera</taxon>
        <taxon>Polyphaga</taxon>
        <taxon>Cucujiformia</taxon>
        <taxon>Curculionidae</taxon>
        <taxon>Scolytinae</taxon>
        <taxon>Hypothenemus</taxon>
    </lineage>
</organism>
<dbReference type="PROSITE" id="PS50184">
    <property type="entry name" value="VWFC_2"/>
    <property type="match status" value="1"/>
</dbReference>
<feature type="domain" description="VWFC" evidence="2">
    <location>
        <begin position="124"/>
        <end position="189"/>
    </location>
</feature>
<dbReference type="PROSITE" id="PS01208">
    <property type="entry name" value="VWFC_1"/>
    <property type="match status" value="1"/>
</dbReference>
<dbReference type="InterPro" id="IPR000867">
    <property type="entry name" value="IGFBP-like"/>
</dbReference>
<comment type="caution">
    <text evidence="3">The sequence shown here is derived from an EMBL/GenBank/DDBJ whole genome shotgun (WGS) entry which is preliminary data.</text>
</comment>
<dbReference type="PANTHER" id="PTHR11348:SF17">
    <property type="entry name" value="CCN"/>
    <property type="match status" value="1"/>
</dbReference>
<evidence type="ECO:0000259" key="2">
    <source>
        <dbReference type="PROSITE" id="PS50184"/>
    </source>
</evidence>
<accession>A0ABD1FGU8</accession>
<dbReference type="SMART" id="SM00214">
    <property type="entry name" value="VWC"/>
    <property type="match status" value="1"/>
</dbReference>
<evidence type="ECO:0000256" key="1">
    <source>
        <dbReference type="ARBA" id="ARBA00022729"/>
    </source>
</evidence>
<keyword evidence="4" id="KW-1185">Reference proteome</keyword>
<keyword evidence="1" id="KW-0732">Signal</keyword>
<evidence type="ECO:0000313" key="3">
    <source>
        <dbReference type="EMBL" id="KAL1518150.1"/>
    </source>
</evidence>
<dbReference type="Proteomes" id="UP001566132">
    <property type="component" value="Unassembled WGS sequence"/>
</dbReference>
<dbReference type="InterPro" id="IPR050941">
    <property type="entry name" value="CCN"/>
</dbReference>
<dbReference type="Pfam" id="PF19035">
    <property type="entry name" value="TSP1_CCN"/>
    <property type="match status" value="1"/>
</dbReference>
<dbReference type="InterPro" id="IPR001007">
    <property type="entry name" value="VWF_dom"/>
</dbReference>
<reference evidence="3 4" key="1">
    <citation type="submission" date="2024-05" db="EMBL/GenBank/DDBJ databases">
        <title>Genetic variation in Jamaican populations of the coffee berry borer (Hypothenemus hampei).</title>
        <authorList>
            <person name="Errbii M."/>
            <person name="Myrie A."/>
        </authorList>
    </citation>
    <scope>NUCLEOTIDE SEQUENCE [LARGE SCALE GENOMIC DNA]</scope>
    <source>
        <strain evidence="3">JA-Hopewell-2020-01-JO</strain>
        <tissue evidence="3">Whole body</tissue>
    </source>
</reference>
<dbReference type="AlphaFoldDB" id="A0ABD1FGU8"/>
<name>A0ABD1FGU8_HYPHA</name>
<dbReference type="SMART" id="SM00121">
    <property type="entry name" value="IB"/>
    <property type="match status" value="1"/>
</dbReference>